<gene>
    <name evidence="2" type="ORF">J0A66_09250</name>
</gene>
<dbReference type="Gene3D" id="3.40.630.30">
    <property type="match status" value="1"/>
</dbReference>
<keyword evidence="3" id="KW-1185">Reference proteome</keyword>
<dbReference type="AlphaFoldDB" id="A0A939IP11"/>
<dbReference type="InterPro" id="IPR000182">
    <property type="entry name" value="GNAT_dom"/>
</dbReference>
<dbReference type="InterPro" id="IPR016181">
    <property type="entry name" value="Acyl_CoA_acyltransferase"/>
</dbReference>
<comment type="caution">
    <text evidence="2">The sequence shown here is derived from an EMBL/GenBank/DDBJ whole genome shotgun (WGS) entry which is preliminary data.</text>
</comment>
<sequence>MDQIIAANTRPELLRCEQLEAQALRAMHEVASPSIRARLGLELIDHDGCLVSIAGKLPSTAVLINRALMGNGSAGALSLTEVQLLYHARGVNRYFLHQNLRHPPVPEDALSARALRRQRGWQKFEHDLHSIHPASSELRVRRLNPQNIWDFGLIVGRTFALGEEAVPWLSELVWHPNWYIFMSYEGHIPAGVAALFVEGKYGWLDFAATRPEMRRLGSQQVLLAHRLNFARTLGCTQLFSCTGEALPDFPQQSYRNLLRAGFKETYLRENYAPQNC</sequence>
<evidence type="ECO:0000259" key="1">
    <source>
        <dbReference type="PROSITE" id="PS51186"/>
    </source>
</evidence>
<name>A0A939IP11_9ALTE</name>
<feature type="domain" description="N-acetyltransferase" evidence="1">
    <location>
        <begin position="138"/>
        <end position="276"/>
    </location>
</feature>
<dbReference type="GO" id="GO:0016747">
    <property type="term" value="F:acyltransferase activity, transferring groups other than amino-acyl groups"/>
    <property type="evidence" value="ECO:0007669"/>
    <property type="project" value="InterPro"/>
</dbReference>
<evidence type="ECO:0000313" key="3">
    <source>
        <dbReference type="Proteomes" id="UP000664654"/>
    </source>
</evidence>
<dbReference type="PROSITE" id="PS51186">
    <property type="entry name" value="GNAT"/>
    <property type="match status" value="1"/>
</dbReference>
<organism evidence="2 3">
    <name type="scientific">Bowmanella dokdonensis</name>
    <dbReference type="NCBI Taxonomy" id="751969"/>
    <lineage>
        <taxon>Bacteria</taxon>
        <taxon>Pseudomonadati</taxon>
        <taxon>Pseudomonadota</taxon>
        <taxon>Gammaproteobacteria</taxon>
        <taxon>Alteromonadales</taxon>
        <taxon>Alteromonadaceae</taxon>
        <taxon>Bowmanella</taxon>
    </lineage>
</organism>
<dbReference type="RefSeq" id="WP_206573513.1">
    <property type="nucleotide sequence ID" value="NZ_JAFKCV010000004.1"/>
</dbReference>
<proteinExistence type="predicted"/>
<protein>
    <recommendedName>
        <fullName evidence="1">N-acetyltransferase domain-containing protein</fullName>
    </recommendedName>
</protein>
<dbReference type="EMBL" id="JAFKCV010000004">
    <property type="protein sequence ID" value="MBN7825405.1"/>
    <property type="molecule type" value="Genomic_DNA"/>
</dbReference>
<accession>A0A939IP11</accession>
<dbReference type="SUPFAM" id="SSF55729">
    <property type="entry name" value="Acyl-CoA N-acyltransferases (Nat)"/>
    <property type="match status" value="1"/>
</dbReference>
<reference evidence="2" key="1">
    <citation type="submission" date="2021-03" db="EMBL/GenBank/DDBJ databases">
        <title>novel species isolated from a fishpond in China.</title>
        <authorList>
            <person name="Lu H."/>
            <person name="Cai Z."/>
        </authorList>
    </citation>
    <scope>NUCLEOTIDE SEQUENCE</scope>
    <source>
        <strain evidence="2">JCM 30855</strain>
    </source>
</reference>
<evidence type="ECO:0000313" key="2">
    <source>
        <dbReference type="EMBL" id="MBN7825405.1"/>
    </source>
</evidence>
<dbReference type="Proteomes" id="UP000664654">
    <property type="component" value="Unassembled WGS sequence"/>
</dbReference>